<dbReference type="NCBIfam" id="TIGR02243">
    <property type="entry name" value="putative baseplate assembly protein"/>
    <property type="match status" value="1"/>
</dbReference>
<dbReference type="RefSeq" id="WP_413277763.1">
    <property type="nucleotide sequence ID" value="NZ_JBHFNT010000106.1"/>
</dbReference>
<dbReference type="Proteomes" id="UP001576780">
    <property type="component" value="Unassembled WGS sequence"/>
</dbReference>
<evidence type="ECO:0000313" key="1">
    <source>
        <dbReference type="EMBL" id="MFB2835349.1"/>
    </source>
</evidence>
<evidence type="ECO:0000313" key="2">
    <source>
        <dbReference type="Proteomes" id="UP001576780"/>
    </source>
</evidence>
<name>A0ABV4WJT9_9CYAN</name>
<organism evidence="1 2">
    <name type="scientific">Floridaenema evergladense BLCC-F167</name>
    <dbReference type="NCBI Taxonomy" id="3153639"/>
    <lineage>
        <taxon>Bacteria</taxon>
        <taxon>Bacillati</taxon>
        <taxon>Cyanobacteriota</taxon>
        <taxon>Cyanophyceae</taxon>
        <taxon>Oscillatoriophycideae</taxon>
        <taxon>Aerosakkonematales</taxon>
        <taxon>Aerosakkonemataceae</taxon>
        <taxon>Floridanema</taxon>
        <taxon>Floridanema evergladense</taxon>
    </lineage>
</organism>
<reference evidence="1 2" key="1">
    <citation type="submission" date="2024-09" db="EMBL/GenBank/DDBJ databases">
        <title>Floridaenema gen nov. (Aerosakkonemataceae, Aerosakkonematales ord. nov., Cyanobacteria) from benthic tropical and subtropical fresh waters, with the description of four new species.</title>
        <authorList>
            <person name="Moretto J.A."/>
            <person name="Berthold D.E."/>
            <person name="Lefler F.W."/>
            <person name="Huang I.-S."/>
            <person name="Laughinghouse H. IV."/>
        </authorList>
    </citation>
    <scope>NUCLEOTIDE SEQUENCE [LARGE SCALE GENOMIC DNA]</scope>
    <source>
        <strain evidence="1 2">BLCC-F167</strain>
    </source>
</reference>
<proteinExistence type="predicted"/>
<comment type="caution">
    <text evidence="1">The sequence shown here is derived from an EMBL/GenBank/DDBJ whole genome shotgun (WGS) entry which is preliminary data.</text>
</comment>
<gene>
    <name evidence="1" type="ORF">ACE1CA_12530</name>
</gene>
<protein>
    <submittedName>
        <fullName evidence="1">Baseplate assembly protein</fullName>
    </submittedName>
</protein>
<keyword evidence="2" id="KW-1185">Reference proteome</keyword>
<dbReference type="InterPro" id="IPR011749">
    <property type="entry name" value="CHP02243"/>
</dbReference>
<dbReference type="EMBL" id="JBHFNT010000106">
    <property type="protein sequence ID" value="MFB2835349.1"/>
    <property type="molecule type" value="Genomic_DNA"/>
</dbReference>
<accession>A0ABV4WJT9</accession>
<sequence length="697" mass="78199">MTLQAPNLDDRQYLELFEEMRALIPRYAPEWTDHNLSDPGITMMQLFAWLGEIILFRLNRVPDRNYIKFLQLIGVEQKPAVPAQTEVTFLLVQPALPIVFIPKGTRISAQVKPPPPSALAYPTLPPEPEDPVIFETDEPLIALGAVLQAVLVAEGATFTDYTEANQVAQQHYPAFGNNAENGNALLLGFTFDGTFPEMELNLFVQLFVEPNNAQETRCDQQTISFPSTEMVAWEYWNGSNWQRLNLLKDETRSLTQTGHIYFRTPTDSQAFQKRTLGNISESLYWIRCQLVDFQYDRTPEIDAILSNTVRAIAITTVRDEIIGSSNGQPNQFFRLRNAPIYAKPLRSVDERLRENSTRSFMPNEVEQKAINEKLRQQELIKGFLLEVDEGQGAEPWEEVEDFFNSNAGDRHYTLNRTTGDITFGNGESGRIPLAGINNLVVRYYRYGGGRVGNVGADMITDLQSPVPGIDKVTNYWAAEGGDNEELIQDTKARAPKELKARDRAVTIQDFEFLALQTPGVRIRRAYALPLYHPQFPDTFVPGAITVIVIPDSIAPNPIPSQNTLQAVCAYLNQHRLLTTEIFVAPPKYIQVSIEASVLTRPTANPAEVKTQIETSLNTYLNPLIGGEDGLGWDLGAPVLHSEIFRRILNVSGVQRIENLQIVVNGERFPPCTDAPIPINYLVFSTDHDITVNLTAAI</sequence>